<accession>A0ABZ2I6Y1</accession>
<keyword evidence="2" id="KW-1185">Reference proteome</keyword>
<evidence type="ECO:0000313" key="1">
    <source>
        <dbReference type="EMBL" id="WWT53402.1"/>
    </source>
</evidence>
<reference evidence="1 2" key="1">
    <citation type="submission" date="2024-02" db="EMBL/GenBank/DDBJ databases">
        <title>Distribution and functional of Brevundimonas-related endobacteria within Verticillium dahliae.</title>
        <authorList>
            <person name="Zeng H."/>
        </authorList>
    </citation>
    <scope>NUCLEOTIDE SEQUENCE [LARGE SCALE GENOMIC DNA]</scope>
    <source>
        <strain evidence="1 2">TRM 44200</strain>
    </source>
</reference>
<dbReference type="Proteomes" id="UP001363460">
    <property type="component" value="Chromosome"/>
</dbReference>
<evidence type="ECO:0000313" key="2">
    <source>
        <dbReference type="Proteomes" id="UP001363460"/>
    </source>
</evidence>
<gene>
    <name evidence="1" type="ORF">V8J38_08975</name>
</gene>
<sequence length="97" mass="10494">MSTPKPPRPTFFEDTANDRLTAIITALVTEVAGLSDRVATLEDLLAAQGVLTADAVDHHVLTEPQQSARRARHAALTDRVFYVLQEEVDALKGQLGA</sequence>
<proteinExistence type="predicted"/>
<dbReference type="EMBL" id="CP146369">
    <property type="protein sequence ID" value="WWT53402.1"/>
    <property type="molecule type" value="Genomic_DNA"/>
</dbReference>
<organism evidence="1 2">
    <name type="scientific">Brevundimonas olei</name>
    <dbReference type="NCBI Taxonomy" id="657642"/>
    <lineage>
        <taxon>Bacteria</taxon>
        <taxon>Pseudomonadati</taxon>
        <taxon>Pseudomonadota</taxon>
        <taxon>Alphaproteobacteria</taxon>
        <taxon>Caulobacterales</taxon>
        <taxon>Caulobacteraceae</taxon>
        <taxon>Brevundimonas</taxon>
    </lineage>
</organism>
<name>A0ABZ2I6Y1_9CAUL</name>
<protein>
    <submittedName>
        <fullName evidence="1">Uncharacterized protein</fullName>
    </submittedName>
</protein>
<dbReference type="RefSeq" id="WP_338575085.1">
    <property type="nucleotide sequence ID" value="NZ_CP146369.1"/>
</dbReference>